<protein>
    <submittedName>
        <fullName evidence="1">Uncharacterized protein</fullName>
    </submittedName>
</protein>
<gene>
    <name evidence="1" type="ORF">LCY76_02680</name>
</gene>
<accession>A0A9X1X7Y5</accession>
<name>A0A9X1X7Y5_9BACL</name>
<dbReference type="RefSeq" id="WP_248251346.1">
    <property type="nucleotide sequence ID" value="NZ_JAIWJX010000002.1"/>
</dbReference>
<comment type="caution">
    <text evidence="1">The sequence shown here is derived from an EMBL/GenBank/DDBJ whole genome shotgun (WGS) entry which is preliminary data.</text>
</comment>
<dbReference type="AlphaFoldDB" id="A0A9X1X7Y5"/>
<dbReference type="Proteomes" id="UP001139011">
    <property type="component" value="Unassembled WGS sequence"/>
</dbReference>
<proteinExistence type="predicted"/>
<evidence type="ECO:0000313" key="2">
    <source>
        <dbReference type="Proteomes" id="UP001139011"/>
    </source>
</evidence>
<keyword evidence="2" id="KW-1185">Reference proteome</keyword>
<reference evidence="1" key="1">
    <citation type="submission" date="2021-09" db="EMBL/GenBank/DDBJ databases">
        <title>Genome analysis of Fictibacillus sp. KIGAM418 isolated from marine sediment.</title>
        <authorList>
            <person name="Seo M.-J."/>
            <person name="Cho E.-S."/>
            <person name="Hwang C.Y."/>
        </authorList>
    </citation>
    <scope>NUCLEOTIDE SEQUENCE</scope>
    <source>
        <strain evidence="1">KIGAM418</strain>
    </source>
</reference>
<sequence>MIEVDDAGNGCPILGEVFAARRVETGEQAAVYVPLPSETSLKTSKEEYIMSLLTQLNVPKDEAVLLCRGNTLNGFERQLQHKGFDVKRGKISEETDKIAETFFMERLYDIGFPPDLSLANREYREFYKMVKIWYISLYHGNKNLFKSERKRNVKTRGYMHNPVYHFPNVLRKLFY</sequence>
<organism evidence="1 2">
    <name type="scientific">Fictibacillus marinisediminis</name>
    <dbReference type="NCBI Taxonomy" id="2878389"/>
    <lineage>
        <taxon>Bacteria</taxon>
        <taxon>Bacillati</taxon>
        <taxon>Bacillota</taxon>
        <taxon>Bacilli</taxon>
        <taxon>Bacillales</taxon>
        <taxon>Fictibacillaceae</taxon>
        <taxon>Fictibacillus</taxon>
    </lineage>
</organism>
<evidence type="ECO:0000313" key="1">
    <source>
        <dbReference type="EMBL" id="MCK6255528.1"/>
    </source>
</evidence>
<dbReference type="EMBL" id="JAIWJX010000002">
    <property type="protein sequence ID" value="MCK6255528.1"/>
    <property type="molecule type" value="Genomic_DNA"/>
</dbReference>